<keyword evidence="1 2" id="KW-0238">DNA-binding</keyword>
<dbReference type="SUPFAM" id="SSF46689">
    <property type="entry name" value="Homeodomain-like"/>
    <property type="match status" value="1"/>
</dbReference>
<dbReference type="InterPro" id="IPR001647">
    <property type="entry name" value="HTH_TetR"/>
</dbReference>
<dbReference type="RefSeq" id="WP_379873245.1">
    <property type="nucleotide sequence ID" value="NZ_JBHTBH010000013.1"/>
</dbReference>
<evidence type="ECO:0000259" key="3">
    <source>
        <dbReference type="PROSITE" id="PS50977"/>
    </source>
</evidence>
<protein>
    <submittedName>
        <fullName evidence="4">TetR/AcrR family transcriptional regulator</fullName>
    </submittedName>
</protein>
<evidence type="ECO:0000256" key="2">
    <source>
        <dbReference type="PROSITE-ProRule" id="PRU00335"/>
    </source>
</evidence>
<keyword evidence="5" id="KW-1185">Reference proteome</keyword>
<dbReference type="InterPro" id="IPR050109">
    <property type="entry name" value="HTH-type_TetR-like_transc_reg"/>
</dbReference>
<sequence>MIMTADLSPLDIRLTERVLDAAVRVFARRDARDVGMPAIAREAAVEPDLLRRLFPTKLDLVYAVTNRSTRTLVTRQIAADRPDEPAVRRLSALIRTHIEFSWEHRTEEELRRALLRTLRVVYPERHREMIRHLRRYREHIGEIITAGRQAGIFASGPTGGAVLETLDGILNWYEPAGGLTLTALGDVYVDLIVHHQLGAPRT</sequence>
<proteinExistence type="predicted"/>
<accession>A0ABW2KL58</accession>
<feature type="DNA-binding region" description="H-T-H motif" evidence="2">
    <location>
        <begin position="35"/>
        <end position="54"/>
    </location>
</feature>
<evidence type="ECO:0000313" key="4">
    <source>
        <dbReference type="EMBL" id="MFC7330597.1"/>
    </source>
</evidence>
<dbReference type="SUPFAM" id="SSF48498">
    <property type="entry name" value="Tetracyclin repressor-like, C-terminal domain"/>
    <property type="match status" value="1"/>
</dbReference>
<dbReference type="PANTHER" id="PTHR30055:SF200">
    <property type="entry name" value="HTH-TYPE TRANSCRIPTIONAL REPRESSOR BDCR"/>
    <property type="match status" value="1"/>
</dbReference>
<name>A0ABW2KL58_9ACTN</name>
<gene>
    <name evidence="4" type="ORF">ACFQRF_22975</name>
</gene>
<dbReference type="InterPro" id="IPR009057">
    <property type="entry name" value="Homeodomain-like_sf"/>
</dbReference>
<comment type="caution">
    <text evidence="4">The sequence shown here is derived from an EMBL/GenBank/DDBJ whole genome shotgun (WGS) entry which is preliminary data.</text>
</comment>
<dbReference type="EMBL" id="JBHTBH010000013">
    <property type="protein sequence ID" value="MFC7330597.1"/>
    <property type="molecule type" value="Genomic_DNA"/>
</dbReference>
<dbReference type="Gene3D" id="1.10.357.10">
    <property type="entry name" value="Tetracycline Repressor, domain 2"/>
    <property type="match status" value="1"/>
</dbReference>
<evidence type="ECO:0000256" key="1">
    <source>
        <dbReference type="ARBA" id="ARBA00023125"/>
    </source>
</evidence>
<dbReference type="Pfam" id="PF17932">
    <property type="entry name" value="TetR_C_24"/>
    <property type="match status" value="1"/>
</dbReference>
<dbReference type="Pfam" id="PF00440">
    <property type="entry name" value="TetR_N"/>
    <property type="match status" value="1"/>
</dbReference>
<dbReference type="Proteomes" id="UP001596540">
    <property type="component" value="Unassembled WGS sequence"/>
</dbReference>
<dbReference type="PANTHER" id="PTHR30055">
    <property type="entry name" value="HTH-TYPE TRANSCRIPTIONAL REGULATOR RUTR"/>
    <property type="match status" value="1"/>
</dbReference>
<dbReference type="Gene3D" id="1.10.10.60">
    <property type="entry name" value="Homeodomain-like"/>
    <property type="match status" value="1"/>
</dbReference>
<evidence type="ECO:0000313" key="5">
    <source>
        <dbReference type="Proteomes" id="UP001596540"/>
    </source>
</evidence>
<dbReference type="InterPro" id="IPR041490">
    <property type="entry name" value="KstR2_TetR_C"/>
</dbReference>
<organism evidence="4 5">
    <name type="scientific">Marinactinospora rubrisoli</name>
    <dbReference type="NCBI Taxonomy" id="2715399"/>
    <lineage>
        <taxon>Bacteria</taxon>
        <taxon>Bacillati</taxon>
        <taxon>Actinomycetota</taxon>
        <taxon>Actinomycetes</taxon>
        <taxon>Streptosporangiales</taxon>
        <taxon>Nocardiopsidaceae</taxon>
        <taxon>Marinactinospora</taxon>
    </lineage>
</organism>
<reference evidence="5" key="1">
    <citation type="journal article" date="2019" name="Int. J. Syst. Evol. Microbiol.">
        <title>The Global Catalogue of Microorganisms (GCM) 10K type strain sequencing project: providing services to taxonomists for standard genome sequencing and annotation.</title>
        <authorList>
            <consortium name="The Broad Institute Genomics Platform"/>
            <consortium name="The Broad Institute Genome Sequencing Center for Infectious Disease"/>
            <person name="Wu L."/>
            <person name="Ma J."/>
        </authorList>
    </citation>
    <scope>NUCLEOTIDE SEQUENCE [LARGE SCALE GENOMIC DNA]</scope>
    <source>
        <strain evidence="5">CGMCC 4.7382</strain>
    </source>
</reference>
<feature type="domain" description="HTH tetR-type" evidence="3">
    <location>
        <begin position="12"/>
        <end position="72"/>
    </location>
</feature>
<dbReference type="InterPro" id="IPR036271">
    <property type="entry name" value="Tet_transcr_reg_TetR-rel_C_sf"/>
</dbReference>
<dbReference type="PROSITE" id="PS50977">
    <property type="entry name" value="HTH_TETR_2"/>
    <property type="match status" value="1"/>
</dbReference>